<name>A0A0D0CG87_9AGAR</name>
<evidence type="ECO:0000259" key="3">
    <source>
        <dbReference type="Pfam" id="PF08593"/>
    </source>
</evidence>
<protein>
    <recommendedName>
        <fullName evidence="3">Mug135-like C-terminal domain-containing protein</fullName>
    </recommendedName>
</protein>
<comment type="similarity">
    <text evidence="1">Belongs to the UPF0612 family.</text>
</comment>
<keyword evidence="2" id="KW-0175">Coiled coil</keyword>
<organism evidence="4 5">
    <name type="scientific">Collybiopsis luxurians FD-317 M1</name>
    <dbReference type="NCBI Taxonomy" id="944289"/>
    <lineage>
        <taxon>Eukaryota</taxon>
        <taxon>Fungi</taxon>
        <taxon>Dikarya</taxon>
        <taxon>Basidiomycota</taxon>
        <taxon>Agaricomycotina</taxon>
        <taxon>Agaricomycetes</taxon>
        <taxon>Agaricomycetidae</taxon>
        <taxon>Agaricales</taxon>
        <taxon>Marasmiineae</taxon>
        <taxon>Omphalotaceae</taxon>
        <taxon>Collybiopsis</taxon>
        <taxon>Collybiopsis luxurians</taxon>
    </lineage>
</organism>
<gene>
    <name evidence="4" type="ORF">GYMLUDRAFT_86916</name>
</gene>
<reference evidence="4 5" key="1">
    <citation type="submission" date="2014-04" db="EMBL/GenBank/DDBJ databases">
        <title>Evolutionary Origins and Diversification of the Mycorrhizal Mutualists.</title>
        <authorList>
            <consortium name="DOE Joint Genome Institute"/>
            <consortium name="Mycorrhizal Genomics Consortium"/>
            <person name="Kohler A."/>
            <person name="Kuo A."/>
            <person name="Nagy L.G."/>
            <person name="Floudas D."/>
            <person name="Copeland A."/>
            <person name="Barry K.W."/>
            <person name="Cichocki N."/>
            <person name="Veneault-Fourrey C."/>
            <person name="LaButti K."/>
            <person name="Lindquist E.A."/>
            <person name="Lipzen A."/>
            <person name="Lundell T."/>
            <person name="Morin E."/>
            <person name="Murat C."/>
            <person name="Riley R."/>
            <person name="Ohm R."/>
            <person name="Sun H."/>
            <person name="Tunlid A."/>
            <person name="Henrissat B."/>
            <person name="Grigoriev I.V."/>
            <person name="Hibbett D.S."/>
            <person name="Martin F."/>
        </authorList>
    </citation>
    <scope>NUCLEOTIDE SEQUENCE [LARGE SCALE GENOMIC DNA]</scope>
    <source>
        <strain evidence="4 5">FD-317 M1</strain>
    </source>
</reference>
<accession>A0A0D0CG87</accession>
<dbReference type="AlphaFoldDB" id="A0A0D0CG87"/>
<evidence type="ECO:0000313" key="5">
    <source>
        <dbReference type="Proteomes" id="UP000053593"/>
    </source>
</evidence>
<dbReference type="InterPro" id="IPR013902">
    <property type="entry name" value="Mug135-like_C"/>
</dbReference>
<dbReference type="HOGENOM" id="CLU_1170752_0_0_1"/>
<dbReference type="Proteomes" id="UP000053593">
    <property type="component" value="Unassembled WGS sequence"/>
</dbReference>
<feature type="coiled-coil region" evidence="2">
    <location>
        <begin position="99"/>
        <end position="133"/>
    </location>
</feature>
<feature type="domain" description="Mug135-like C-terminal" evidence="3">
    <location>
        <begin position="157"/>
        <end position="233"/>
    </location>
</feature>
<evidence type="ECO:0000256" key="1">
    <source>
        <dbReference type="ARBA" id="ARBA00005788"/>
    </source>
</evidence>
<sequence>MAQPVQPPPPLIPPPNSYHITLPPVPGVPPTAADVGHAQRYLSDYGRSRTSQVDNAPMLLPAEYGAVVQYTHAVAAQSAPAQVAPPWAIAMQNIIQEDIQGVRRDLRRVQRQVQNVRREVQDVRREVQDVRRGLRRDLRTIRDDLRSVKRDVAIMGNRGKHDGRRFNFARVPNEQGIYLNAAANGVPELVDDTTIQNLTGPQVNVWFLHYFPGPPPHSLAVRKARIAHEIGCTVFEQ</sequence>
<evidence type="ECO:0000313" key="4">
    <source>
        <dbReference type="EMBL" id="KIK57162.1"/>
    </source>
</evidence>
<evidence type="ECO:0000256" key="2">
    <source>
        <dbReference type="SAM" id="Coils"/>
    </source>
</evidence>
<keyword evidence="5" id="KW-1185">Reference proteome</keyword>
<dbReference type="Gene3D" id="1.20.1480.30">
    <property type="entry name" value="Designed four-helix bundle protein"/>
    <property type="match status" value="1"/>
</dbReference>
<dbReference type="Pfam" id="PF08593">
    <property type="entry name" value="Mug135_C"/>
    <property type="match status" value="1"/>
</dbReference>
<proteinExistence type="inferred from homology"/>
<dbReference type="EMBL" id="KN834792">
    <property type="protein sequence ID" value="KIK57162.1"/>
    <property type="molecule type" value="Genomic_DNA"/>
</dbReference>